<comment type="caution">
    <text evidence="9">The sequence shown here is derived from an EMBL/GenBank/DDBJ whole genome shotgun (WGS) entry which is preliminary data.</text>
</comment>
<feature type="transmembrane region" description="Helical" evidence="8">
    <location>
        <begin position="93"/>
        <end position="114"/>
    </location>
</feature>
<keyword evidence="10" id="KW-1185">Reference proteome</keyword>
<evidence type="ECO:0000256" key="5">
    <source>
        <dbReference type="ARBA" id="ARBA00022692"/>
    </source>
</evidence>
<dbReference type="PANTHER" id="PTHR36838:SF3">
    <property type="entry name" value="TRANSPORTER AUXIN EFFLUX CARRIER EC FAMILY"/>
    <property type="match status" value="1"/>
</dbReference>
<keyword evidence="4" id="KW-1003">Cell membrane</keyword>
<protein>
    <submittedName>
        <fullName evidence="9">AEC family transporter</fullName>
    </submittedName>
</protein>
<feature type="transmembrane region" description="Helical" evidence="8">
    <location>
        <begin position="249"/>
        <end position="270"/>
    </location>
</feature>
<feature type="transmembrane region" description="Helical" evidence="8">
    <location>
        <begin position="120"/>
        <end position="140"/>
    </location>
</feature>
<keyword evidence="3" id="KW-0813">Transport</keyword>
<feature type="transmembrane region" description="Helical" evidence="8">
    <location>
        <begin position="60"/>
        <end position="81"/>
    </location>
</feature>
<keyword evidence="6 8" id="KW-1133">Transmembrane helix</keyword>
<dbReference type="EMBL" id="JAMQOL010000003">
    <property type="protein sequence ID" value="MCM4076307.1"/>
    <property type="molecule type" value="Genomic_DNA"/>
</dbReference>
<comment type="similarity">
    <text evidence="2">Belongs to the auxin efflux carrier (TC 2.A.69) family.</text>
</comment>
<keyword evidence="7 8" id="KW-0472">Membrane</keyword>
<feature type="transmembrane region" description="Helical" evidence="8">
    <location>
        <begin position="34"/>
        <end position="54"/>
    </location>
</feature>
<dbReference type="Gene3D" id="1.20.1530.20">
    <property type="match status" value="1"/>
</dbReference>
<dbReference type="InterPro" id="IPR038770">
    <property type="entry name" value="Na+/solute_symporter_sf"/>
</dbReference>
<dbReference type="RefSeq" id="WP_251796217.1">
    <property type="nucleotide sequence ID" value="NZ_JAMQOL010000003.1"/>
</dbReference>
<feature type="transmembrane region" description="Helical" evidence="8">
    <location>
        <begin position="6"/>
        <end position="22"/>
    </location>
</feature>
<evidence type="ECO:0000256" key="3">
    <source>
        <dbReference type="ARBA" id="ARBA00022448"/>
    </source>
</evidence>
<reference evidence="9 10" key="1">
    <citation type="submission" date="2022-06" db="EMBL/GenBank/DDBJ databases">
        <title>Actinoplanes abujensis sp. nov., isolated from Nigerian arid soil.</title>
        <authorList>
            <person name="Ding P."/>
        </authorList>
    </citation>
    <scope>NUCLEOTIDE SEQUENCE [LARGE SCALE GENOMIC DNA]</scope>
    <source>
        <strain evidence="10">TRM88002</strain>
    </source>
</reference>
<evidence type="ECO:0000313" key="10">
    <source>
        <dbReference type="Proteomes" id="UP001523216"/>
    </source>
</evidence>
<feature type="transmembrane region" description="Helical" evidence="8">
    <location>
        <begin position="282"/>
        <end position="303"/>
    </location>
</feature>
<gene>
    <name evidence="9" type="ORF">LXN57_01875</name>
</gene>
<dbReference type="PANTHER" id="PTHR36838">
    <property type="entry name" value="AUXIN EFFLUX CARRIER FAMILY PROTEIN"/>
    <property type="match status" value="1"/>
</dbReference>
<evidence type="ECO:0000256" key="1">
    <source>
        <dbReference type="ARBA" id="ARBA00004651"/>
    </source>
</evidence>
<feature type="transmembrane region" description="Helical" evidence="8">
    <location>
        <begin position="160"/>
        <end position="181"/>
    </location>
</feature>
<dbReference type="Pfam" id="PF03547">
    <property type="entry name" value="Mem_trans"/>
    <property type="match status" value="2"/>
</dbReference>
<proteinExistence type="inferred from homology"/>
<evidence type="ECO:0000256" key="8">
    <source>
        <dbReference type="SAM" id="Phobius"/>
    </source>
</evidence>
<evidence type="ECO:0000256" key="6">
    <source>
        <dbReference type="ARBA" id="ARBA00022989"/>
    </source>
</evidence>
<accession>A0ABT0XT16</accession>
<evidence type="ECO:0000313" key="9">
    <source>
        <dbReference type="EMBL" id="MCM4076307.1"/>
    </source>
</evidence>
<feature type="transmembrane region" description="Helical" evidence="8">
    <location>
        <begin position="187"/>
        <end position="208"/>
    </location>
</feature>
<dbReference type="InterPro" id="IPR004776">
    <property type="entry name" value="Mem_transp_PIN-like"/>
</dbReference>
<evidence type="ECO:0000256" key="4">
    <source>
        <dbReference type="ARBA" id="ARBA00022475"/>
    </source>
</evidence>
<evidence type="ECO:0000256" key="2">
    <source>
        <dbReference type="ARBA" id="ARBA00010145"/>
    </source>
</evidence>
<name>A0ABT0XT16_9ACTN</name>
<organism evidence="9 10">
    <name type="scientific">Paractinoplanes hotanensis</name>
    <dbReference type="NCBI Taxonomy" id="2906497"/>
    <lineage>
        <taxon>Bacteria</taxon>
        <taxon>Bacillati</taxon>
        <taxon>Actinomycetota</taxon>
        <taxon>Actinomycetes</taxon>
        <taxon>Micromonosporales</taxon>
        <taxon>Micromonosporaceae</taxon>
        <taxon>Paractinoplanes</taxon>
    </lineage>
</organism>
<comment type="subcellular location">
    <subcellularLocation>
        <location evidence="1">Cell membrane</location>
        <topology evidence="1">Multi-pass membrane protein</topology>
    </subcellularLocation>
</comment>
<feature type="transmembrane region" description="Helical" evidence="8">
    <location>
        <begin position="220"/>
        <end position="243"/>
    </location>
</feature>
<sequence length="304" mass="31516">MISALSGFAVIGVIVLVGWVAGRWGRLPAETQAVGGRLAFLILTPCLIFSGAAASDPAALFTQPLIVSTAAALLCFGLHALTTRGREPGTRIVGALSAGYTNATYIGVPVATYVLRDTALVVPIVLLQLLIITPVALTVLQFVTTGHASWRTSLTAPFRVPLTVAVALGVLVAVTGVKLPAVLADPIAALGQAAVPVVLLVFGMSFSGRRVLEPGPDRRPIIAAVVIKVAIMPALAFLLALTLRLTPAQTYAVTIMAALPTAQNIFLYAQSFGTALILARDAIFLSTLACVPALLMITLLHALT</sequence>
<dbReference type="Proteomes" id="UP001523216">
    <property type="component" value="Unassembled WGS sequence"/>
</dbReference>
<keyword evidence="5 8" id="KW-0812">Transmembrane</keyword>
<evidence type="ECO:0000256" key="7">
    <source>
        <dbReference type="ARBA" id="ARBA00023136"/>
    </source>
</evidence>